<proteinExistence type="predicted"/>
<reference evidence="1 2" key="1">
    <citation type="journal article" date="2016" name="Nat. Commun.">
        <title>Ectomycorrhizal ecology is imprinted in the genome of the dominant symbiotic fungus Cenococcum geophilum.</title>
        <authorList>
            <consortium name="DOE Joint Genome Institute"/>
            <person name="Peter M."/>
            <person name="Kohler A."/>
            <person name="Ohm R.A."/>
            <person name="Kuo A."/>
            <person name="Krutzmann J."/>
            <person name="Morin E."/>
            <person name="Arend M."/>
            <person name="Barry K.W."/>
            <person name="Binder M."/>
            <person name="Choi C."/>
            <person name="Clum A."/>
            <person name="Copeland A."/>
            <person name="Grisel N."/>
            <person name="Haridas S."/>
            <person name="Kipfer T."/>
            <person name="LaButti K."/>
            <person name="Lindquist E."/>
            <person name="Lipzen A."/>
            <person name="Maire R."/>
            <person name="Meier B."/>
            <person name="Mihaltcheva S."/>
            <person name="Molinier V."/>
            <person name="Murat C."/>
            <person name="Poggeler S."/>
            <person name="Quandt C.A."/>
            <person name="Sperisen C."/>
            <person name="Tritt A."/>
            <person name="Tisserant E."/>
            <person name="Crous P.W."/>
            <person name="Henrissat B."/>
            <person name="Nehls U."/>
            <person name="Egli S."/>
            <person name="Spatafora J.W."/>
            <person name="Grigoriev I.V."/>
            <person name="Martin F.M."/>
        </authorList>
    </citation>
    <scope>NUCLEOTIDE SEQUENCE [LARGE SCALE GENOMIC DNA]</scope>
    <source>
        <strain evidence="1 2">CBS 459.81</strain>
    </source>
</reference>
<evidence type="ECO:0000313" key="1">
    <source>
        <dbReference type="EMBL" id="OCK75886.1"/>
    </source>
</evidence>
<organism evidence="1 2">
    <name type="scientific">Lepidopterella palustris CBS 459.81</name>
    <dbReference type="NCBI Taxonomy" id="1314670"/>
    <lineage>
        <taxon>Eukaryota</taxon>
        <taxon>Fungi</taxon>
        <taxon>Dikarya</taxon>
        <taxon>Ascomycota</taxon>
        <taxon>Pezizomycotina</taxon>
        <taxon>Dothideomycetes</taxon>
        <taxon>Pleosporomycetidae</taxon>
        <taxon>Mytilinidiales</taxon>
        <taxon>Argynnaceae</taxon>
        <taxon>Lepidopterella</taxon>
    </lineage>
</organism>
<gene>
    <name evidence="1" type="ORF">K432DRAFT_160017</name>
</gene>
<dbReference type="EMBL" id="KV745264">
    <property type="protein sequence ID" value="OCK75886.1"/>
    <property type="molecule type" value="Genomic_DNA"/>
</dbReference>
<keyword evidence="2" id="KW-1185">Reference proteome</keyword>
<sequence length="150" mass="17269">MGWGFVEWEFKHYQTCRVDDLVEDLAAERNNGVITEYVKKEAQYFVKSSAEKCIRNGIKHFVTQVRFKKALIKAGIEGQEEHGRSESGISALLCFSSYFDRIGYADLPVLFNSLMASKFLDFVRGASDWLDECQNFYNKMQRGTRHTATT</sequence>
<dbReference type="AlphaFoldDB" id="A0A8E2E1Y3"/>
<evidence type="ECO:0000313" key="2">
    <source>
        <dbReference type="Proteomes" id="UP000250266"/>
    </source>
</evidence>
<name>A0A8E2E1Y3_9PEZI</name>
<accession>A0A8E2E1Y3</accession>
<protein>
    <submittedName>
        <fullName evidence="1">Uncharacterized protein</fullName>
    </submittedName>
</protein>
<dbReference type="Proteomes" id="UP000250266">
    <property type="component" value="Unassembled WGS sequence"/>
</dbReference>